<organism evidence="10 11">
    <name type="scientific">Neorickettsia findlayensis</name>
    <dbReference type="NCBI Taxonomy" id="2686014"/>
    <lineage>
        <taxon>Bacteria</taxon>
        <taxon>Pseudomonadati</taxon>
        <taxon>Pseudomonadota</taxon>
        <taxon>Alphaproteobacteria</taxon>
        <taxon>Rickettsiales</taxon>
        <taxon>Anaplasmataceae</taxon>
        <taxon>Neorickettsia</taxon>
    </lineage>
</organism>
<feature type="transmembrane region" description="Helical" evidence="8">
    <location>
        <begin position="200"/>
        <end position="226"/>
    </location>
</feature>
<dbReference type="PANTHER" id="PTHR42703:SF1">
    <property type="entry name" value="NA(+)_H(+) ANTIPORTER SUBUNIT D1"/>
    <property type="match status" value="1"/>
</dbReference>
<dbReference type="EMBL" id="CP047224">
    <property type="protein sequence ID" value="QHD65371.1"/>
    <property type="molecule type" value="Genomic_DNA"/>
</dbReference>
<name>A0A6P1GC47_9RICK</name>
<evidence type="ECO:0000313" key="10">
    <source>
        <dbReference type="EMBL" id="QHD65371.1"/>
    </source>
</evidence>
<sequence length="458" mass="50075">MYKTLLILEVISPLLAALSLVFSNRKVYKRALLLIAQAFGIGSSIAIFAYTSQRTKISLTVGGWDSIYGIEIAADHYTAIMLLLLNTVTTLTVLHSFQKDRESFFYSILMLCHTGLSGMVISNDLFNIYVFLELSSLASYTLVATKGTQESYKAAFEYLIIGTIAATFYLIGTGLIYAVTGHLNIGIITSMSDIVLSSHAGRAGATLVILGIIGKCALFPLHFWLVRCYSSTSTTVAAFLSGVSSKVGLYLLAKFIYTIFGTRVLALSGFPLNMMILLLSTLAIFVCGLQAITTQDIRRTLSYSSISQIGYISLTLSLGSDYSVSVAMLQMLAHAVTKSALFMLAGGSIHHTEKRHKLSPIKNIYLLVATLSLAGVPFTAGFLGKLELLLLVIHTQHYLTLLILVMGSIITAIYSWKIFNMLHNFEVENSVLHHIPMSVLSLINVAIPLTSRFFLKLI</sequence>
<evidence type="ECO:0000256" key="5">
    <source>
        <dbReference type="ARBA" id="ARBA00022989"/>
    </source>
</evidence>
<feature type="transmembrane region" description="Helical" evidence="8">
    <location>
        <begin position="272"/>
        <end position="293"/>
    </location>
</feature>
<reference evidence="10 11" key="1">
    <citation type="journal article" date="2020" name="MBio">
        <title>Erratum for Teymournejad et al., 'Isolation and Molecular Analysis of a Novel Neorickettsia Species That Causes Potomac Horse Fever'.</title>
        <authorList>
            <person name="Teymournejad O."/>
            <person name="Lin M."/>
            <person name="Bekebrede H."/>
            <person name="Kamr A."/>
            <person name="Toribio R.E."/>
            <person name="Arroyo L.G."/>
            <person name="Baird J.D."/>
            <person name="Rikihisa Y."/>
        </authorList>
    </citation>
    <scope>NUCLEOTIDE SEQUENCE [LARGE SCALE GENOMIC DNA]</scope>
    <source>
        <strain evidence="10 11">Fin17</strain>
    </source>
</reference>
<feature type="transmembrane region" description="Helical" evidence="8">
    <location>
        <begin position="104"/>
        <end position="122"/>
    </location>
</feature>
<feature type="transmembrane region" description="Helical" evidence="8">
    <location>
        <begin position="31"/>
        <end position="50"/>
    </location>
</feature>
<feature type="transmembrane region" description="Helical" evidence="8">
    <location>
        <begin position="6"/>
        <end position="24"/>
    </location>
</feature>
<dbReference type="Proteomes" id="UP000464912">
    <property type="component" value="Chromosome"/>
</dbReference>
<comment type="similarity">
    <text evidence="2">Belongs to the CPA3 antiporters (TC 2.A.63) subunit D family.</text>
</comment>
<dbReference type="AlphaFoldDB" id="A0A6P1GC47"/>
<feature type="domain" description="NADH:quinone oxidoreductase/Mrp antiporter transmembrane" evidence="9">
    <location>
        <begin position="122"/>
        <end position="411"/>
    </location>
</feature>
<evidence type="ECO:0000256" key="6">
    <source>
        <dbReference type="ARBA" id="ARBA00023136"/>
    </source>
</evidence>
<evidence type="ECO:0000259" key="9">
    <source>
        <dbReference type="Pfam" id="PF00361"/>
    </source>
</evidence>
<comment type="subcellular location">
    <subcellularLocation>
        <location evidence="1">Cell membrane</location>
        <topology evidence="1">Multi-pass membrane protein</topology>
    </subcellularLocation>
    <subcellularLocation>
        <location evidence="7">Membrane</location>
        <topology evidence="7">Multi-pass membrane protein</topology>
    </subcellularLocation>
</comment>
<evidence type="ECO:0000256" key="8">
    <source>
        <dbReference type="SAM" id="Phobius"/>
    </source>
</evidence>
<keyword evidence="5 8" id="KW-1133">Transmembrane helix</keyword>
<dbReference type="PRINTS" id="PR01434">
    <property type="entry name" value="NADHDHGNASE5"/>
</dbReference>
<keyword evidence="11" id="KW-1185">Reference proteome</keyword>
<keyword evidence="4 7" id="KW-0812">Transmembrane</keyword>
<accession>A0A6P1GC47</accession>
<dbReference type="KEGG" id="nef:GP480_02870"/>
<dbReference type="PANTHER" id="PTHR42703">
    <property type="entry name" value="NADH DEHYDROGENASE"/>
    <property type="match status" value="1"/>
</dbReference>
<feature type="transmembrane region" description="Helical" evidence="8">
    <location>
        <begin position="128"/>
        <end position="144"/>
    </location>
</feature>
<dbReference type="InterPro" id="IPR050586">
    <property type="entry name" value="CPA3_Na-H_Antiporter_D"/>
</dbReference>
<evidence type="ECO:0000256" key="4">
    <source>
        <dbReference type="ARBA" id="ARBA00022692"/>
    </source>
</evidence>
<evidence type="ECO:0000256" key="3">
    <source>
        <dbReference type="ARBA" id="ARBA00022475"/>
    </source>
</evidence>
<evidence type="ECO:0000256" key="2">
    <source>
        <dbReference type="ARBA" id="ARBA00005346"/>
    </source>
</evidence>
<feature type="transmembrane region" description="Helical" evidence="8">
    <location>
        <begin position="364"/>
        <end position="386"/>
    </location>
</feature>
<dbReference type="RefSeq" id="WP_160095703.1">
    <property type="nucleotide sequence ID" value="NZ_CP047224.1"/>
</dbReference>
<dbReference type="Pfam" id="PF00361">
    <property type="entry name" value="Proton_antipo_M"/>
    <property type="match status" value="1"/>
</dbReference>
<keyword evidence="6 8" id="KW-0472">Membrane</keyword>
<protein>
    <submittedName>
        <fullName evidence="10">Na+/H+ antiporter subunit D</fullName>
    </submittedName>
</protein>
<dbReference type="InterPro" id="IPR001750">
    <property type="entry name" value="ND/Mrp_TM"/>
</dbReference>
<feature type="transmembrane region" description="Helical" evidence="8">
    <location>
        <begin position="77"/>
        <end position="97"/>
    </location>
</feature>
<feature type="transmembrane region" description="Helical" evidence="8">
    <location>
        <begin position="156"/>
        <end position="180"/>
    </location>
</feature>
<evidence type="ECO:0000256" key="1">
    <source>
        <dbReference type="ARBA" id="ARBA00004651"/>
    </source>
</evidence>
<evidence type="ECO:0000313" key="11">
    <source>
        <dbReference type="Proteomes" id="UP000464912"/>
    </source>
</evidence>
<dbReference type="GO" id="GO:0005886">
    <property type="term" value="C:plasma membrane"/>
    <property type="evidence" value="ECO:0007669"/>
    <property type="project" value="UniProtKB-SubCell"/>
</dbReference>
<evidence type="ECO:0000256" key="7">
    <source>
        <dbReference type="RuleBase" id="RU000320"/>
    </source>
</evidence>
<proteinExistence type="inferred from homology"/>
<gene>
    <name evidence="10" type="ORF">GP480_02870</name>
</gene>
<feature type="transmembrane region" description="Helical" evidence="8">
    <location>
        <begin position="431"/>
        <end position="455"/>
    </location>
</feature>
<keyword evidence="3" id="KW-1003">Cell membrane</keyword>
<reference evidence="10 11" key="2">
    <citation type="journal article" date="2020" name="MBio">
        <title>Isolation and Molecular Analysis of a Novel Neorickettsia Species That Causes Potomac Horse Fever.</title>
        <authorList>
            <person name="Teymournejad O."/>
            <person name="Lin M."/>
            <person name="Bekebrede H."/>
            <person name="Kamr A."/>
            <person name="Toribio R.E."/>
            <person name="Arroyo L.G."/>
            <person name="Baird J.D."/>
            <person name="Rikihisa Y."/>
        </authorList>
    </citation>
    <scope>NUCLEOTIDE SEQUENCE [LARGE SCALE GENOMIC DNA]</scope>
    <source>
        <strain evidence="10 11">Fin17</strain>
    </source>
</reference>
<feature type="transmembrane region" description="Helical" evidence="8">
    <location>
        <begin position="247"/>
        <end position="266"/>
    </location>
</feature>
<feature type="transmembrane region" description="Helical" evidence="8">
    <location>
        <begin position="398"/>
        <end position="419"/>
    </location>
</feature>